<evidence type="ECO:0000313" key="4">
    <source>
        <dbReference type="EMBL" id="TWI68545.1"/>
    </source>
</evidence>
<dbReference type="Gene3D" id="6.20.330.10">
    <property type="match status" value="1"/>
</dbReference>
<dbReference type="InterPro" id="IPR002142">
    <property type="entry name" value="Peptidase_S49"/>
</dbReference>
<evidence type="ECO:0000313" key="5">
    <source>
        <dbReference type="Proteomes" id="UP000318307"/>
    </source>
</evidence>
<dbReference type="GO" id="GO:0008233">
    <property type="term" value="F:peptidase activity"/>
    <property type="evidence" value="ECO:0007669"/>
    <property type="project" value="InterPro"/>
</dbReference>
<accession>A0A562RHJ6</accession>
<name>A0A562RHJ6_9BACT</name>
<dbReference type="RefSeq" id="WP_144685617.1">
    <property type="nucleotide sequence ID" value="NZ_VLLC01000021.1"/>
</dbReference>
<dbReference type="InterPro" id="IPR033855">
    <property type="entry name" value="Protein_C"/>
</dbReference>
<gene>
    <name evidence="4" type="ORF">LZ24_02518</name>
</gene>
<sequence>MPFRMLELLKTEIWAAAPSALDALASALRHSAAVPSSQTPDPEPFTRSGGIALLPVTGTLSPDYGYAGAFAPLRTGYKGLRDQFDLAMEDPGIHTLLLCFNSPGGTVQGCKELVDHMASAKTASGKRVVGYVDGACMSAAMWLSAVCDEVAAPATALVGSIGILQVHADWSRFNEKTGITFSYLSAGSFKALPNTDSPLNDTGRAYVQERLDRMYGIFTESYASLRGLSPENIRATDGRIYLAEDGLKEGLVDRITPGLEPFMAALREENMDVNKLKAEHPALYAQIKAEGGDAVRAELAPTISAAGEDILSMVAMVAGPEASGKIRTLQGLGLKADQIKAMADAGLLALGGTGGAGAQGGQWNAPAGQGNGQGHPAGSQPSGQANAQTPAPATGPTAAEILAALQAATPSGVAAGGQPAGAAAQPGGWPDFLALVEGHMAAKACSKGEAMREMQAKYPEAHKAYILGLQKGGAA</sequence>
<dbReference type="PANTHER" id="PTHR42987">
    <property type="entry name" value="PEPTIDASE S49"/>
    <property type="match status" value="1"/>
</dbReference>
<dbReference type="PANTHER" id="PTHR42987:SF4">
    <property type="entry name" value="PROTEASE SOHB-RELATED"/>
    <property type="match status" value="1"/>
</dbReference>
<dbReference type="InterPro" id="IPR029045">
    <property type="entry name" value="ClpP/crotonase-like_dom_sf"/>
</dbReference>
<keyword evidence="5" id="KW-1185">Reference proteome</keyword>
<protein>
    <submittedName>
        <fullName evidence="4">Protein C</fullName>
    </submittedName>
</protein>
<feature type="region of interest" description="Disordered" evidence="2">
    <location>
        <begin position="358"/>
        <end position="394"/>
    </location>
</feature>
<dbReference type="GO" id="GO:0006508">
    <property type="term" value="P:proteolysis"/>
    <property type="evidence" value="ECO:0007669"/>
    <property type="project" value="InterPro"/>
</dbReference>
<evidence type="ECO:0000256" key="1">
    <source>
        <dbReference type="ARBA" id="ARBA00008683"/>
    </source>
</evidence>
<evidence type="ECO:0000256" key="2">
    <source>
        <dbReference type="SAM" id="MobiDB-lite"/>
    </source>
</evidence>
<comment type="caution">
    <text evidence="4">The sequence shown here is derived from an EMBL/GenBank/DDBJ whole genome shotgun (WGS) entry which is preliminary data.</text>
</comment>
<dbReference type="Proteomes" id="UP000318307">
    <property type="component" value="Unassembled WGS sequence"/>
</dbReference>
<dbReference type="EMBL" id="VLLC01000021">
    <property type="protein sequence ID" value="TWI68545.1"/>
    <property type="molecule type" value="Genomic_DNA"/>
</dbReference>
<dbReference type="CDD" id="cd07022">
    <property type="entry name" value="S49_Sppa_36K_type"/>
    <property type="match status" value="1"/>
</dbReference>
<dbReference type="SUPFAM" id="SSF52096">
    <property type="entry name" value="ClpP/crotonase"/>
    <property type="match status" value="1"/>
</dbReference>
<reference evidence="4 5" key="1">
    <citation type="submission" date="2019-07" db="EMBL/GenBank/DDBJ databases">
        <title>Genome sequencing of 100 strains of the haloalkaliphilic chemolithoautotrophic sulfur-oxidizing bacterium Thioalkalivibrio.</title>
        <authorList>
            <person name="Muyzer G."/>
        </authorList>
    </citation>
    <scope>NUCLEOTIDE SEQUENCE [LARGE SCALE GENOMIC DNA]</scope>
    <source>
        <strain evidence="4 5">ASO4-4</strain>
    </source>
</reference>
<proteinExistence type="inferred from homology"/>
<feature type="compositionally biased region" description="Low complexity" evidence="2">
    <location>
        <begin position="376"/>
        <end position="394"/>
    </location>
</feature>
<dbReference type="AlphaFoldDB" id="A0A562RHJ6"/>
<evidence type="ECO:0000259" key="3">
    <source>
        <dbReference type="Pfam" id="PF01343"/>
    </source>
</evidence>
<comment type="similarity">
    <text evidence="1">Belongs to the peptidase S49 family.</text>
</comment>
<dbReference type="Pfam" id="PF01343">
    <property type="entry name" value="Peptidase_S49"/>
    <property type="match status" value="1"/>
</dbReference>
<organism evidence="4 5">
    <name type="scientific">Desulfobotulus alkaliphilus</name>
    <dbReference type="NCBI Taxonomy" id="622671"/>
    <lineage>
        <taxon>Bacteria</taxon>
        <taxon>Pseudomonadati</taxon>
        <taxon>Thermodesulfobacteriota</taxon>
        <taxon>Desulfobacteria</taxon>
        <taxon>Desulfobacterales</taxon>
        <taxon>Desulfobacteraceae</taxon>
        <taxon>Desulfobotulus</taxon>
    </lineage>
</organism>
<feature type="domain" description="Peptidase S49" evidence="3">
    <location>
        <begin position="122"/>
        <end position="256"/>
    </location>
</feature>
<dbReference type="OrthoDB" id="282590at2"/>
<dbReference type="Gene3D" id="3.90.226.10">
    <property type="entry name" value="2-enoyl-CoA Hydratase, Chain A, domain 1"/>
    <property type="match status" value="1"/>
</dbReference>